<dbReference type="EMBL" id="CP013200">
    <property type="protein sequence ID" value="ALO68008.1"/>
    <property type="molecule type" value="Genomic_DNA"/>
</dbReference>
<name>A0A0S2M377_9MICC</name>
<dbReference type="RefSeq" id="WP_062291981.1">
    <property type="nucleotide sequence ID" value="NZ_CP013200.1"/>
</dbReference>
<dbReference type="SUPFAM" id="SSF53474">
    <property type="entry name" value="alpha/beta-Hydrolases"/>
    <property type="match status" value="1"/>
</dbReference>
<reference evidence="1 2" key="2">
    <citation type="journal article" date="2016" name="J. Biotechnol.">
        <title>Complete genome sequence of Arthrobacter alpinus ERGS4:06, a yellow pigmented bacterium tolerant to cold and radiations isolated from Sikkim Himalaya.</title>
        <authorList>
            <person name="Kumar R."/>
            <person name="Singh D."/>
            <person name="Swarnkar M.K."/>
            <person name="Singh A.K."/>
            <person name="Kumar S."/>
        </authorList>
    </citation>
    <scope>NUCLEOTIDE SEQUENCE [LARGE SCALE GENOMIC DNA]</scope>
    <source>
        <strain evidence="1 2">ERGS4:06</strain>
    </source>
</reference>
<gene>
    <name evidence="1" type="ORF">AS189_17835</name>
</gene>
<sequence>MEDAATQLLREIAEQERTSAVDTGGGSLWDGIVGAGKDLWDDVTDGVDNVVDGIHDAADNVVNAVEDGLSWIGQQIDFSAINKAATTGAGHLSHFLGMAGQWLDGNPPSLAGLAASAGLVLGSSFSTGVSVLTGGHVNLNLFEDGQPYAGEPQPVSNSSDHPLQLPNSISSIFGGVEDAYNVAGTPGTPDGDVRIVSVEQPDGSMAYIVNIPGTETWGINGSGQGRDLTSNLMVMAGQSSSAQRAIELAMQQAGIPPGAPVLLAGHSQGGMIAAALASDPGFMDRYNVTNVVTVGSPVNGVDIDPRVHVLEAQHQGDLVPKLDLGGLDANFNMPGTPSNVTVVTMDDPPRDALGNILHYAPSPIGNLVQDVRDVSTNHATDLYKNDLANTSKYPGIGSYEQDPSMDVFLSNDPDRVSAVDIPVSRR</sequence>
<reference evidence="2" key="1">
    <citation type="submission" date="2015-11" db="EMBL/GenBank/DDBJ databases">
        <authorList>
            <person name="Kumar R."/>
            <person name="Singh D."/>
            <person name="Swarnkar M.K."/>
            <person name="Singh A.K."/>
            <person name="Kumar S."/>
        </authorList>
    </citation>
    <scope>NUCLEOTIDE SEQUENCE [LARGE SCALE GENOMIC DNA]</scope>
    <source>
        <strain evidence="2">ERGS4:06</strain>
    </source>
</reference>
<organism evidence="1 2">
    <name type="scientific">Arthrobacter alpinus</name>
    <dbReference type="NCBI Taxonomy" id="656366"/>
    <lineage>
        <taxon>Bacteria</taxon>
        <taxon>Bacillati</taxon>
        <taxon>Actinomycetota</taxon>
        <taxon>Actinomycetes</taxon>
        <taxon>Micrococcales</taxon>
        <taxon>Micrococcaceae</taxon>
        <taxon>Arthrobacter</taxon>
    </lineage>
</organism>
<accession>A0A0S2M377</accession>
<dbReference type="AlphaFoldDB" id="A0A0S2M377"/>
<dbReference type="Proteomes" id="UP000059574">
    <property type="component" value="Chromosome"/>
</dbReference>
<dbReference type="OrthoDB" id="5095936at2"/>
<evidence type="ECO:0000313" key="2">
    <source>
        <dbReference type="Proteomes" id="UP000059574"/>
    </source>
</evidence>
<dbReference type="Gene3D" id="3.40.50.1820">
    <property type="entry name" value="alpha/beta hydrolase"/>
    <property type="match status" value="1"/>
</dbReference>
<proteinExistence type="predicted"/>
<evidence type="ECO:0000313" key="1">
    <source>
        <dbReference type="EMBL" id="ALO68008.1"/>
    </source>
</evidence>
<dbReference type="InterPro" id="IPR029058">
    <property type="entry name" value="AB_hydrolase_fold"/>
</dbReference>
<protein>
    <submittedName>
        <fullName evidence="1">Uncharacterized protein</fullName>
    </submittedName>
</protein>